<gene>
    <name evidence="9" type="ORF">R1sor_013276</name>
</gene>
<organism evidence="9 10">
    <name type="scientific">Riccia sorocarpa</name>
    <dbReference type="NCBI Taxonomy" id="122646"/>
    <lineage>
        <taxon>Eukaryota</taxon>
        <taxon>Viridiplantae</taxon>
        <taxon>Streptophyta</taxon>
        <taxon>Embryophyta</taxon>
        <taxon>Marchantiophyta</taxon>
        <taxon>Marchantiopsida</taxon>
        <taxon>Marchantiidae</taxon>
        <taxon>Marchantiales</taxon>
        <taxon>Ricciaceae</taxon>
        <taxon>Riccia</taxon>
    </lineage>
</organism>
<evidence type="ECO:0000256" key="5">
    <source>
        <dbReference type="ARBA" id="ARBA00022989"/>
    </source>
</evidence>
<evidence type="ECO:0000256" key="2">
    <source>
        <dbReference type="ARBA" id="ARBA00007651"/>
    </source>
</evidence>
<comment type="caution">
    <text evidence="9">The sequence shown here is derived from an EMBL/GenBank/DDBJ whole genome shotgun (WGS) entry which is preliminary data.</text>
</comment>
<keyword evidence="3 7" id="KW-1003">Cell membrane</keyword>
<feature type="transmembrane region" description="Helical" evidence="7">
    <location>
        <begin position="147"/>
        <end position="167"/>
    </location>
</feature>
<evidence type="ECO:0000313" key="10">
    <source>
        <dbReference type="Proteomes" id="UP001633002"/>
    </source>
</evidence>
<dbReference type="GO" id="GO:0005886">
    <property type="term" value="C:plasma membrane"/>
    <property type="evidence" value="ECO:0007669"/>
    <property type="project" value="UniProtKB-SubCell"/>
</dbReference>
<protein>
    <recommendedName>
        <fullName evidence="7">CASP-like protein</fullName>
    </recommendedName>
</protein>
<dbReference type="Pfam" id="PF04535">
    <property type="entry name" value="CASP_dom"/>
    <property type="match status" value="1"/>
</dbReference>
<proteinExistence type="inferred from homology"/>
<evidence type="ECO:0000256" key="1">
    <source>
        <dbReference type="ARBA" id="ARBA00004651"/>
    </source>
</evidence>
<evidence type="ECO:0000256" key="7">
    <source>
        <dbReference type="RuleBase" id="RU361233"/>
    </source>
</evidence>
<feature type="transmembrane region" description="Helical" evidence="7">
    <location>
        <begin position="187"/>
        <end position="212"/>
    </location>
</feature>
<sequence length="235" mass="26267">MAEHTKVLFKIDQELVEMTEKKLWDMKPPAPLQNLMSESTSVTQSEPSNVSWKQQTVEVYITAPDVLRLVSSGLRKTSALLHLVAALIIGLNQYSYHGDSDSTDQPSLSKVQTLNIVLCIYAHRLWKMGARMKRRKRAEISILPLGFIFVLDQVLSWLVLIICSSAWTRLTGESCFSSYSRGYCRTAQAGVATSFVGWAFLLAPSISTFIHLAGKLRDGMISANATARRNRKPCE</sequence>
<evidence type="ECO:0000256" key="6">
    <source>
        <dbReference type="ARBA" id="ARBA00023136"/>
    </source>
</evidence>
<evidence type="ECO:0000313" key="9">
    <source>
        <dbReference type="EMBL" id="KAL3686967.1"/>
    </source>
</evidence>
<evidence type="ECO:0000259" key="8">
    <source>
        <dbReference type="Pfam" id="PF04535"/>
    </source>
</evidence>
<comment type="subunit">
    <text evidence="7">Homodimer and heterodimers.</text>
</comment>
<comment type="similarity">
    <text evidence="2 7">Belongs to the Casparian strip membrane proteins (CASP) family.</text>
</comment>
<accession>A0ABD3H8Z5</accession>
<dbReference type="InterPro" id="IPR006702">
    <property type="entry name" value="CASP_dom"/>
</dbReference>
<feature type="domain" description="Casparian strip membrane protein" evidence="8">
    <location>
        <begin position="67"/>
        <end position="200"/>
    </location>
</feature>
<comment type="subcellular location">
    <subcellularLocation>
        <location evidence="1 7">Cell membrane</location>
        <topology evidence="1 7">Multi-pass membrane protein</topology>
    </subcellularLocation>
</comment>
<reference evidence="9 10" key="1">
    <citation type="submission" date="2024-09" db="EMBL/GenBank/DDBJ databases">
        <title>Chromosome-scale assembly of Riccia sorocarpa.</title>
        <authorList>
            <person name="Paukszto L."/>
        </authorList>
    </citation>
    <scope>NUCLEOTIDE SEQUENCE [LARGE SCALE GENOMIC DNA]</scope>
    <source>
        <strain evidence="9">LP-2024</strain>
        <tissue evidence="9">Aerial parts of the thallus</tissue>
    </source>
</reference>
<keyword evidence="6 7" id="KW-0472">Membrane</keyword>
<comment type="caution">
    <text evidence="7">Lacks conserved residue(s) required for the propagation of feature annotation.</text>
</comment>
<name>A0ABD3H8Z5_9MARC</name>
<dbReference type="Proteomes" id="UP001633002">
    <property type="component" value="Unassembled WGS sequence"/>
</dbReference>
<dbReference type="AlphaFoldDB" id="A0ABD3H8Z5"/>
<keyword evidence="4 7" id="KW-0812">Transmembrane</keyword>
<keyword evidence="10" id="KW-1185">Reference proteome</keyword>
<evidence type="ECO:0000256" key="3">
    <source>
        <dbReference type="ARBA" id="ARBA00022475"/>
    </source>
</evidence>
<keyword evidence="5 7" id="KW-1133">Transmembrane helix</keyword>
<dbReference type="EMBL" id="JBJQOH010000004">
    <property type="protein sequence ID" value="KAL3686967.1"/>
    <property type="molecule type" value="Genomic_DNA"/>
</dbReference>
<evidence type="ECO:0000256" key="4">
    <source>
        <dbReference type="ARBA" id="ARBA00022692"/>
    </source>
</evidence>